<dbReference type="AlphaFoldDB" id="A0A835QF93"/>
<evidence type="ECO:0000313" key="2">
    <source>
        <dbReference type="Proteomes" id="UP000639772"/>
    </source>
</evidence>
<protein>
    <submittedName>
        <fullName evidence="1">Uncharacterized protein</fullName>
    </submittedName>
</protein>
<reference evidence="1 2" key="1">
    <citation type="journal article" date="2020" name="Nat. Food">
        <title>A phased Vanilla planifolia genome enables genetic improvement of flavour and production.</title>
        <authorList>
            <person name="Hasing T."/>
            <person name="Tang H."/>
            <person name="Brym M."/>
            <person name="Khazi F."/>
            <person name="Huang T."/>
            <person name="Chambers A.H."/>
        </authorList>
    </citation>
    <scope>NUCLEOTIDE SEQUENCE [LARGE SCALE GENOMIC DNA]</scope>
    <source>
        <tissue evidence="1">Leaf</tissue>
    </source>
</reference>
<dbReference type="Proteomes" id="UP000639772">
    <property type="component" value="Chromosome 9"/>
</dbReference>
<organism evidence="1 2">
    <name type="scientific">Vanilla planifolia</name>
    <name type="common">Vanilla</name>
    <dbReference type="NCBI Taxonomy" id="51239"/>
    <lineage>
        <taxon>Eukaryota</taxon>
        <taxon>Viridiplantae</taxon>
        <taxon>Streptophyta</taxon>
        <taxon>Embryophyta</taxon>
        <taxon>Tracheophyta</taxon>
        <taxon>Spermatophyta</taxon>
        <taxon>Magnoliopsida</taxon>
        <taxon>Liliopsida</taxon>
        <taxon>Asparagales</taxon>
        <taxon>Orchidaceae</taxon>
        <taxon>Vanilloideae</taxon>
        <taxon>Vanilleae</taxon>
        <taxon>Vanilla</taxon>
    </lineage>
</organism>
<gene>
    <name evidence="1" type="ORF">HPP92_017360</name>
</gene>
<accession>A0A835QF93</accession>
<evidence type="ECO:0000313" key="1">
    <source>
        <dbReference type="EMBL" id="KAG0468032.1"/>
    </source>
</evidence>
<proteinExistence type="predicted"/>
<dbReference type="EMBL" id="JADCNM010000009">
    <property type="protein sequence ID" value="KAG0468032.1"/>
    <property type="molecule type" value="Genomic_DNA"/>
</dbReference>
<sequence>MKCLGEEINLSKDIMRRIKLGQVMPKDDQDLNTKIHHKVVQRLIENKTRDCLKSIA</sequence>
<comment type="caution">
    <text evidence="1">The sequence shown here is derived from an EMBL/GenBank/DDBJ whole genome shotgun (WGS) entry which is preliminary data.</text>
</comment>
<name>A0A835QF93_VANPL</name>